<feature type="chain" id="PRO_5021850646" evidence="9">
    <location>
        <begin position="26"/>
        <end position="681"/>
    </location>
</feature>
<evidence type="ECO:0000256" key="9">
    <source>
        <dbReference type="SAM" id="SignalP"/>
    </source>
</evidence>
<feature type="signal peptide" evidence="9">
    <location>
        <begin position="1"/>
        <end position="25"/>
    </location>
</feature>
<keyword evidence="3" id="KW-0645">Protease</keyword>
<dbReference type="PANTHER" id="PTHR11705:SF143">
    <property type="entry name" value="SLL0236 PROTEIN"/>
    <property type="match status" value="1"/>
</dbReference>
<dbReference type="AlphaFoldDB" id="A0A518HBZ5"/>
<dbReference type="EMBL" id="CP036426">
    <property type="protein sequence ID" value="QDV38388.1"/>
    <property type="molecule type" value="Genomic_DNA"/>
</dbReference>
<dbReference type="OrthoDB" id="240006at2"/>
<proteinExistence type="inferred from homology"/>
<accession>A0A518HBZ5</accession>
<dbReference type="PANTHER" id="PTHR11705">
    <property type="entry name" value="PROTEASE FAMILY M14 CARBOXYPEPTIDASE A,B"/>
    <property type="match status" value="1"/>
</dbReference>
<keyword evidence="5" id="KW-0862">Zinc</keyword>
<keyword evidence="4 11" id="KW-0378">Hydrolase</keyword>
<keyword evidence="12" id="KW-1185">Reference proteome</keyword>
<evidence type="ECO:0000256" key="2">
    <source>
        <dbReference type="ARBA" id="ARBA00005988"/>
    </source>
</evidence>
<dbReference type="GO" id="GO:0008270">
    <property type="term" value="F:zinc ion binding"/>
    <property type="evidence" value="ECO:0007669"/>
    <property type="project" value="InterPro"/>
</dbReference>
<comment type="similarity">
    <text evidence="2 7">Belongs to the peptidase M14 family.</text>
</comment>
<dbReference type="GO" id="GO:0004181">
    <property type="term" value="F:metallocarboxypeptidase activity"/>
    <property type="evidence" value="ECO:0007669"/>
    <property type="project" value="InterPro"/>
</dbReference>
<keyword evidence="9" id="KW-0732">Signal</keyword>
<sequence precursor="true">MTLRTGSRLLLFALASLGPMAPSRARDDAPALFPEGYLDADALDARLRELAEAHPDAVRLRSIATSGEGRDVWLVTLGEEPGEDPKDRPPAVLIVANLEADHVVGSQVALGLVERLAGEDGGDEAMREFLDDHTLYVVPRLNPDGADRLFEEPRRALHTNLSPTDEDRDARADEDGPDDLDDDGLILRMRAKDEDATLVPDDDDPRILRPAEAAEGERPAYSEYDEGTDEDGDGTLNEDPEGGVNLNRNWPHDWTELTDAAGFSPAGEPEVFGLIRFCYDHPEIAAVWTFTLHDSLRTEPKKPGTTLADADLPYFVELSKAYRKLIAPPKPEAEADGEAEPDADDEPAEDPETPEEPAPIVDGDDPLAAVPEAMRDRVIEAFEGLPAEEQDRLLDEFNEASPLGRARMLAQFLARIGAGEGAGEGETAEAGEEEEEEEDEAEPRPSPGGGPAPAASSALGATTDGAMSEWAYHQFGAVAVASSLWPEPSLPEPAEGESKPPADGEARWLYWNDEVMGGRAFVPFDEVEHPTLGTVEVGGWLPGVRVNPPIGEVEAITEVQRRFLADLVGRLASLAIVDAKAEAKGAGVFEVTARVENPGSFPTALAQGVTTRQAPPVLVRPRLGEARLLAGPTLDRIDALEGSGGSREYRWLILAPDGVDSIELEASCPRAGRVVETIELP</sequence>
<dbReference type="Pfam" id="PF00246">
    <property type="entry name" value="Peptidase_M14"/>
    <property type="match status" value="1"/>
</dbReference>
<dbReference type="RefSeq" id="WP_145276838.1">
    <property type="nucleotide sequence ID" value="NZ_CP036426.1"/>
</dbReference>
<protein>
    <submittedName>
        <fullName evidence="11">Carboxypeptidase T</fullName>
        <ecNumber evidence="11">3.4.17.18</ecNumber>
    </submittedName>
</protein>
<feature type="domain" description="Peptidase M14" evidence="10">
    <location>
        <begin position="36"/>
        <end position="319"/>
    </location>
</feature>
<evidence type="ECO:0000256" key="1">
    <source>
        <dbReference type="ARBA" id="ARBA00001947"/>
    </source>
</evidence>
<dbReference type="SUPFAM" id="SSF53187">
    <property type="entry name" value="Zn-dependent exopeptidases"/>
    <property type="match status" value="1"/>
</dbReference>
<comment type="cofactor">
    <cofactor evidence="1">
        <name>Zn(2+)</name>
        <dbReference type="ChEBI" id="CHEBI:29105"/>
    </cofactor>
</comment>
<feature type="compositionally biased region" description="Acidic residues" evidence="8">
    <location>
        <begin position="334"/>
        <end position="355"/>
    </location>
</feature>
<feature type="compositionally biased region" description="Acidic residues" evidence="8">
    <location>
        <begin position="175"/>
        <end position="184"/>
    </location>
</feature>
<feature type="region of interest" description="Disordered" evidence="8">
    <location>
        <begin position="420"/>
        <end position="459"/>
    </location>
</feature>
<evidence type="ECO:0000256" key="5">
    <source>
        <dbReference type="ARBA" id="ARBA00022833"/>
    </source>
</evidence>
<dbReference type="GO" id="GO:0006508">
    <property type="term" value="P:proteolysis"/>
    <property type="evidence" value="ECO:0007669"/>
    <property type="project" value="UniProtKB-KW"/>
</dbReference>
<reference evidence="11 12" key="1">
    <citation type="submission" date="2019-02" db="EMBL/GenBank/DDBJ databases">
        <title>Deep-cultivation of Planctomycetes and their phenomic and genomic characterization uncovers novel biology.</title>
        <authorList>
            <person name="Wiegand S."/>
            <person name="Jogler M."/>
            <person name="Boedeker C."/>
            <person name="Pinto D."/>
            <person name="Vollmers J."/>
            <person name="Rivas-Marin E."/>
            <person name="Kohn T."/>
            <person name="Peeters S.H."/>
            <person name="Heuer A."/>
            <person name="Rast P."/>
            <person name="Oberbeckmann S."/>
            <person name="Bunk B."/>
            <person name="Jeske O."/>
            <person name="Meyerdierks A."/>
            <person name="Storesund J.E."/>
            <person name="Kallscheuer N."/>
            <person name="Luecker S."/>
            <person name="Lage O.M."/>
            <person name="Pohl T."/>
            <person name="Merkel B.J."/>
            <person name="Hornburger P."/>
            <person name="Mueller R.-W."/>
            <person name="Bruemmer F."/>
            <person name="Labrenz M."/>
            <person name="Spormann A.M."/>
            <person name="Op den Camp H."/>
            <person name="Overmann J."/>
            <person name="Amann R."/>
            <person name="Jetten M.S.M."/>
            <person name="Mascher T."/>
            <person name="Medema M.H."/>
            <person name="Devos D.P."/>
            <person name="Kaster A.-K."/>
            <person name="Ovreas L."/>
            <person name="Rohde M."/>
            <person name="Galperin M.Y."/>
            <person name="Jogler C."/>
        </authorList>
    </citation>
    <scope>NUCLEOTIDE SEQUENCE [LARGE SCALE GENOMIC DNA]</scope>
    <source>
        <strain evidence="11 12">ElP</strain>
    </source>
</reference>
<evidence type="ECO:0000313" key="12">
    <source>
        <dbReference type="Proteomes" id="UP000317835"/>
    </source>
</evidence>
<dbReference type="KEGG" id="tpla:ElP_63430"/>
<evidence type="ECO:0000256" key="3">
    <source>
        <dbReference type="ARBA" id="ARBA00022670"/>
    </source>
</evidence>
<evidence type="ECO:0000256" key="6">
    <source>
        <dbReference type="ARBA" id="ARBA00023049"/>
    </source>
</evidence>
<comment type="caution">
    <text evidence="7">Lacks conserved residue(s) required for the propagation of feature annotation.</text>
</comment>
<feature type="region of interest" description="Disordered" evidence="8">
    <location>
        <begin position="150"/>
        <end position="248"/>
    </location>
</feature>
<feature type="region of interest" description="Disordered" evidence="8">
    <location>
        <begin position="328"/>
        <end position="366"/>
    </location>
</feature>
<keyword evidence="11" id="KW-0121">Carboxypeptidase</keyword>
<dbReference type="Proteomes" id="UP000317835">
    <property type="component" value="Chromosome"/>
</dbReference>
<gene>
    <name evidence="11" type="primary">cpt</name>
    <name evidence="11" type="ORF">ElP_63430</name>
</gene>
<dbReference type="PROSITE" id="PS52035">
    <property type="entry name" value="PEPTIDASE_M14"/>
    <property type="match status" value="1"/>
</dbReference>
<feature type="compositionally biased region" description="Acidic residues" evidence="8">
    <location>
        <begin position="223"/>
        <end position="241"/>
    </location>
</feature>
<dbReference type="InterPro" id="IPR000834">
    <property type="entry name" value="Peptidase_M14"/>
</dbReference>
<name>A0A518HBZ5_9BACT</name>
<dbReference type="EC" id="3.4.17.18" evidence="11"/>
<evidence type="ECO:0000256" key="4">
    <source>
        <dbReference type="ARBA" id="ARBA00022801"/>
    </source>
</evidence>
<dbReference type="SMART" id="SM00631">
    <property type="entry name" value="Zn_pept"/>
    <property type="match status" value="1"/>
</dbReference>
<dbReference type="Gene3D" id="3.40.630.10">
    <property type="entry name" value="Zn peptidases"/>
    <property type="match status" value="1"/>
</dbReference>
<evidence type="ECO:0000313" key="11">
    <source>
        <dbReference type="EMBL" id="QDV38388.1"/>
    </source>
</evidence>
<feature type="compositionally biased region" description="Acidic residues" evidence="8">
    <location>
        <begin position="426"/>
        <end position="441"/>
    </location>
</feature>
<keyword evidence="6" id="KW-0482">Metalloprotease</keyword>
<dbReference type="GO" id="GO:0005615">
    <property type="term" value="C:extracellular space"/>
    <property type="evidence" value="ECO:0007669"/>
    <property type="project" value="TreeGrafter"/>
</dbReference>
<evidence type="ECO:0000259" key="10">
    <source>
        <dbReference type="PROSITE" id="PS52035"/>
    </source>
</evidence>
<evidence type="ECO:0000256" key="8">
    <source>
        <dbReference type="SAM" id="MobiDB-lite"/>
    </source>
</evidence>
<evidence type="ECO:0000256" key="7">
    <source>
        <dbReference type="PROSITE-ProRule" id="PRU01379"/>
    </source>
</evidence>
<organism evidence="11 12">
    <name type="scientific">Tautonia plasticadhaerens</name>
    <dbReference type="NCBI Taxonomy" id="2527974"/>
    <lineage>
        <taxon>Bacteria</taxon>
        <taxon>Pseudomonadati</taxon>
        <taxon>Planctomycetota</taxon>
        <taxon>Planctomycetia</taxon>
        <taxon>Isosphaerales</taxon>
        <taxon>Isosphaeraceae</taxon>
        <taxon>Tautonia</taxon>
    </lineage>
</organism>